<gene>
    <name evidence="6" type="ORF">ISF6_4674</name>
</gene>
<protein>
    <submittedName>
        <fullName evidence="6">2-polyprenyl-6-methoxyphenol hydroxylase</fullName>
    </submittedName>
</protein>
<dbReference type="Pfam" id="PF01494">
    <property type="entry name" value="FAD_binding_3"/>
    <property type="match status" value="1"/>
</dbReference>
<accession>A0A0K8NW34</accession>
<keyword evidence="2" id="KW-0285">Flavoprotein</keyword>
<proteinExistence type="predicted"/>
<dbReference type="AlphaFoldDB" id="A0A0K8NW34"/>
<evidence type="ECO:0000313" key="6">
    <source>
        <dbReference type="EMBL" id="GAP34499.1"/>
    </source>
</evidence>
<comment type="cofactor">
    <cofactor evidence="1">
        <name>FAD</name>
        <dbReference type="ChEBI" id="CHEBI:57692"/>
    </cofactor>
</comment>
<comment type="caution">
    <text evidence="6">The sequence shown here is derived from an EMBL/GenBank/DDBJ whole genome shotgun (WGS) entry which is preliminary data.</text>
</comment>
<dbReference type="PANTHER" id="PTHR43004:SF19">
    <property type="entry name" value="BINDING MONOOXYGENASE, PUTATIVE (JCVI)-RELATED"/>
    <property type="match status" value="1"/>
</dbReference>
<dbReference type="NCBIfam" id="NF006002">
    <property type="entry name" value="PRK08132.1"/>
    <property type="match status" value="1"/>
</dbReference>
<dbReference type="EMBL" id="BBYR01000007">
    <property type="protein sequence ID" value="GAP34499.1"/>
    <property type="molecule type" value="Genomic_DNA"/>
</dbReference>
<sequence>MAAPAPLGTAAPLPPFGPDADGARIQAHAFPYRRSPDQDAAAPVRHPVVVVGAGPVGLSLAIDLARRGQRVLLLDNDGRLSSGSRAICFAKRTLEIWDRLGVGDAMCAKGVQWQVGKVFLGEDELYRFDLLPEPGHERPAFINLQQYYAEAYLALRAAALPGLEIRWWNQVEAIEPGPDGVTLGIATPDGRYALRADHVVACDGSRSPLRGLLGLESKGRVFRDRFLIADVRMAAEFPAERWFWFDPPFHPNQSVLLHRQPDGVWRIDFQLGWDADPELEKQPERIRPRVDAMMRQALGRELPFTLEWASVYTFACLRMERFRHGRVLFAGDAAHGVSPFGARGANSGVQDAENLGWKLDLVLRGLAGEALLESYAREREFAADENLLNSTRATDFITPKSEASRLFRDAVLALSRRQPFARTLVNSGRLSVPATLDGSALNTPDGEAFDPRMRPGAPATDAPLRGPDGQPAWLLRALGDGFTLLLGDGPEGAAEADALAAAAVPGLPLEVLRIAPAAAPSVGAWVDVDGLVARRYDLRPGGAVLLRPDRHVCARWRRPTSTAVATALRRALALAQDGAATAAAADAAPAATAGDLAPGVATPAATASVATTASSAAATLADRIEPAAGPALATTSRLAAPDEVYEALIEAHRGLDAAQSHALNARLVLLLANHVGSATVLREALQVARDVAAPTETAR</sequence>
<feature type="region of interest" description="Disordered" evidence="4">
    <location>
        <begin position="436"/>
        <end position="466"/>
    </location>
</feature>
<evidence type="ECO:0000256" key="4">
    <source>
        <dbReference type="SAM" id="MobiDB-lite"/>
    </source>
</evidence>
<dbReference type="InterPro" id="IPR050641">
    <property type="entry name" value="RIFMO-like"/>
</dbReference>
<evidence type="ECO:0000313" key="7">
    <source>
        <dbReference type="Proteomes" id="UP000037660"/>
    </source>
</evidence>
<evidence type="ECO:0000256" key="2">
    <source>
        <dbReference type="ARBA" id="ARBA00022630"/>
    </source>
</evidence>
<dbReference type="SUPFAM" id="SSF51905">
    <property type="entry name" value="FAD/NAD(P)-binding domain"/>
    <property type="match status" value="1"/>
</dbReference>
<keyword evidence="3" id="KW-0274">FAD</keyword>
<dbReference type="Gene3D" id="3.50.50.60">
    <property type="entry name" value="FAD/NAD(P)-binding domain"/>
    <property type="match status" value="1"/>
</dbReference>
<evidence type="ECO:0000259" key="5">
    <source>
        <dbReference type="Pfam" id="PF01494"/>
    </source>
</evidence>
<dbReference type="Gene3D" id="3.30.70.2450">
    <property type="match status" value="1"/>
</dbReference>
<reference evidence="7" key="1">
    <citation type="submission" date="2015-07" db="EMBL/GenBank/DDBJ databases">
        <title>Discovery of a poly(ethylene terephthalate assimilation.</title>
        <authorList>
            <person name="Yoshida S."/>
            <person name="Hiraga K."/>
            <person name="Takehana T."/>
            <person name="Taniguchi I."/>
            <person name="Yamaji H."/>
            <person name="Maeda Y."/>
            <person name="Toyohara K."/>
            <person name="Miyamoto K."/>
            <person name="Kimura Y."/>
            <person name="Oda K."/>
        </authorList>
    </citation>
    <scope>NUCLEOTIDE SEQUENCE [LARGE SCALE GENOMIC DNA]</scope>
    <source>
        <strain evidence="7">NBRC 110686 / TISTR 2288 / 201-F6</strain>
    </source>
</reference>
<organism evidence="6 7">
    <name type="scientific">Piscinibacter sakaiensis</name>
    <name type="common">Ideonella sakaiensis</name>
    <dbReference type="NCBI Taxonomy" id="1547922"/>
    <lineage>
        <taxon>Bacteria</taxon>
        <taxon>Pseudomonadati</taxon>
        <taxon>Pseudomonadota</taxon>
        <taxon>Betaproteobacteria</taxon>
        <taxon>Burkholderiales</taxon>
        <taxon>Sphaerotilaceae</taxon>
        <taxon>Piscinibacter</taxon>
    </lineage>
</organism>
<evidence type="ECO:0000256" key="1">
    <source>
        <dbReference type="ARBA" id="ARBA00001974"/>
    </source>
</evidence>
<dbReference type="GO" id="GO:0071949">
    <property type="term" value="F:FAD binding"/>
    <property type="evidence" value="ECO:0007669"/>
    <property type="project" value="InterPro"/>
</dbReference>
<dbReference type="InterPro" id="IPR002938">
    <property type="entry name" value="FAD-bd"/>
</dbReference>
<dbReference type="InterPro" id="IPR021233">
    <property type="entry name" value="DUF2783"/>
</dbReference>
<dbReference type="PANTHER" id="PTHR43004">
    <property type="entry name" value="TRK SYSTEM POTASSIUM UPTAKE PROTEIN"/>
    <property type="match status" value="1"/>
</dbReference>
<dbReference type="Pfam" id="PF10932">
    <property type="entry name" value="DUF2783"/>
    <property type="match status" value="1"/>
</dbReference>
<dbReference type="Proteomes" id="UP000037660">
    <property type="component" value="Unassembled WGS sequence"/>
</dbReference>
<dbReference type="GO" id="GO:0016709">
    <property type="term" value="F:oxidoreductase activity, acting on paired donors, with incorporation or reduction of molecular oxygen, NAD(P)H as one donor, and incorporation of one atom of oxygen"/>
    <property type="evidence" value="ECO:0007669"/>
    <property type="project" value="UniProtKB-ARBA"/>
</dbReference>
<name>A0A0K8NW34_PISS1</name>
<dbReference type="Gene3D" id="3.40.30.120">
    <property type="match status" value="1"/>
</dbReference>
<keyword evidence="7" id="KW-1185">Reference proteome</keyword>
<dbReference type="PRINTS" id="PR00420">
    <property type="entry name" value="RNGMNOXGNASE"/>
</dbReference>
<feature type="domain" description="FAD-binding" evidence="5">
    <location>
        <begin position="47"/>
        <end position="385"/>
    </location>
</feature>
<dbReference type="InterPro" id="IPR036188">
    <property type="entry name" value="FAD/NAD-bd_sf"/>
</dbReference>
<dbReference type="STRING" id="1547922.ISF6_4674"/>
<reference evidence="6 7" key="2">
    <citation type="journal article" date="2016" name="Science">
        <title>A bacterium that degrades and assimilates poly(ethylene terephthalate).</title>
        <authorList>
            <person name="Yoshida S."/>
            <person name="Hiraga K."/>
            <person name="Takehana T."/>
            <person name="Taniguchi I."/>
            <person name="Yamaji H."/>
            <person name="Maeda Y."/>
            <person name="Toyohara K."/>
            <person name="Miyamoto K."/>
            <person name="Kimura Y."/>
            <person name="Oda K."/>
        </authorList>
    </citation>
    <scope>NUCLEOTIDE SEQUENCE [LARGE SCALE GENOMIC DNA]</scope>
    <source>
        <strain evidence="7">NBRC 110686 / TISTR 2288 / 201-F6</strain>
    </source>
</reference>
<evidence type="ECO:0000256" key="3">
    <source>
        <dbReference type="ARBA" id="ARBA00022827"/>
    </source>
</evidence>